<keyword evidence="7" id="KW-0240">DNA-directed RNA polymerase</keyword>
<reference evidence="7 8" key="1">
    <citation type="journal article" date="2014" name="Int. J. Syst. Evol. Microbiol.">
        <title>Complete genome sequence of Corynebacterium casei LMG S-19264T (=DSM 44701T), isolated from a smear-ripened cheese.</title>
        <authorList>
            <consortium name="US DOE Joint Genome Institute (JGI-PGF)"/>
            <person name="Walter F."/>
            <person name="Albersmeier A."/>
            <person name="Kalinowski J."/>
            <person name="Ruckert C."/>
        </authorList>
    </citation>
    <scope>NUCLEOTIDE SEQUENCE [LARGE SCALE GENOMIC DNA]</scope>
    <source>
        <strain evidence="7 8">KCTC 12866</strain>
    </source>
</reference>
<evidence type="ECO:0000256" key="3">
    <source>
        <dbReference type="ARBA" id="ARBA00023082"/>
    </source>
</evidence>
<dbReference type="SUPFAM" id="SSF88946">
    <property type="entry name" value="Sigma2 domain of RNA polymerase sigma factors"/>
    <property type="match status" value="1"/>
</dbReference>
<dbReference type="CDD" id="cd06171">
    <property type="entry name" value="Sigma70_r4"/>
    <property type="match status" value="1"/>
</dbReference>
<evidence type="ECO:0000313" key="8">
    <source>
        <dbReference type="Proteomes" id="UP000598271"/>
    </source>
</evidence>
<comment type="caution">
    <text evidence="7">The sequence shown here is derived from an EMBL/GenBank/DDBJ whole genome shotgun (WGS) entry which is preliminary data.</text>
</comment>
<name>A0A8J3D6K8_9BACT</name>
<dbReference type="GO" id="GO:0003677">
    <property type="term" value="F:DNA binding"/>
    <property type="evidence" value="ECO:0007669"/>
    <property type="project" value="InterPro"/>
</dbReference>
<dbReference type="EMBL" id="BMXF01000001">
    <property type="protein sequence ID" value="GHB59543.1"/>
    <property type="molecule type" value="Genomic_DNA"/>
</dbReference>
<dbReference type="SUPFAM" id="SSF88659">
    <property type="entry name" value="Sigma3 and sigma4 domains of RNA polymerase sigma factors"/>
    <property type="match status" value="1"/>
</dbReference>
<dbReference type="InterPro" id="IPR014284">
    <property type="entry name" value="RNA_pol_sigma-70_dom"/>
</dbReference>
<dbReference type="GO" id="GO:0016987">
    <property type="term" value="F:sigma factor activity"/>
    <property type="evidence" value="ECO:0007669"/>
    <property type="project" value="UniProtKB-KW"/>
</dbReference>
<keyword evidence="3" id="KW-0731">Sigma factor</keyword>
<dbReference type="Gene3D" id="1.10.1740.10">
    <property type="match status" value="1"/>
</dbReference>
<evidence type="ECO:0000256" key="4">
    <source>
        <dbReference type="ARBA" id="ARBA00023163"/>
    </source>
</evidence>
<dbReference type="InterPro" id="IPR013249">
    <property type="entry name" value="RNA_pol_sigma70_r4_t2"/>
</dbReference>
<keyword evidence="8" id="KW-1185">Reference proteome</keyword>
<evidence type="ECO:0000259" key="6">
    <source>
        <dbReference type="Pfam" id="PF08281"/>
    </source>
</evidence>
<dbReference type="Gene3D" id="1.10.10.10">
    <property type="entry name" value="Winged helix-like DNA-binding domain superfamily/Winged helix DNA-binding domain"/>
    <property type="match status" value="1"/>
</dbReference>
<keyword evidence="4" id="KW-0804">Transcription</keyword>
<evidence type="ECO:0000256" key="1">
    <source>
        <dbReference type="ARBA" id="ARBA00010641"/>
    </source>
</evidence>
<dbReference type="NCBIfam" id="TIGR02937">
    <property type="entry name" value="sigma70-ECF"/>
    <property type="match status" value="1"/>
</dbReference>
<organism evidence="7 8">
    <name type="scientific">Persicitalea jodogahamensis</name>
    <dbReference type="NCBI Taxonomy" id="402147"/>
    <lineage>
        <taxon>Bacteria</taxon>
        <taxon>Pseudomonadati</taxon>
        <taxon>Bacteroidota</taxon>
        <taxon>Cytophagia</taxon>
        <taxon>Cytophagales</taxon>
        <taxon>Spirosomataceae</taxon>
        <taxon>Persicitalea</taxon>
    </lineage>
</organism>
<accession>A0A8J3D6K8</accession>
<dbReference type="PANTHER" id="PTHR43133">
    <property type="entry name" value="RNA POLYMERASE ECF-TYPE SIGMA FACTO"/>
    <property type="match status" value="1"/>
</dbReference>
<dbReference type="RefSeq" id="WP_189563376.1">
    <property type="nucleotide sequence ID" value="NZ_BMXF01000001.1"/>
</dbReference>
<sequence>MNDEELLELYRNPDTRRNAFNQIVRTYQQRVYWMVRKIVIDHDDANDITQEVFIKAWNALDKFRGDSKLYTWLFRIAHNESINFLKKKRRRYFVPINDVEGELAEKLESDPLIGGDEIQLKLQKAILTLPEKQRLVFNYRYFEEMPYEEMSEITGTSVGALKASYHWATKKIEDFLTSTD</sequence>
<protein>
    <submittedName>
        <fullName evidence="7">DNA-directed RNA polymerase sigma-70 factor</fullName>
    </submittedName>
</protein>
<dbReference type="InterPro" id="IPR036388">
    <property type="entry name" value="WH-like_DNA-bd_sf"/>
</dbReference>
<dbReference type="GO" id="GO:0006352">
    <property type="term" value="P:DNA-templated transcription initiation"/>
    <property type="evidence" value="ECO:0007669"/>
    <property type="project" value="InterPro"/>
</dbReference>
<evidence type="ECO:0000313" key="7">
    <source>
        <dbReference type="EMBL" id="GHB59543.1"/>
    </source>
</evidence>
<evidence type="ECO:0000259" key="5">
    <source>
        <dbReference type="Pfam" id="PF04542"/>
    </source>
</evidence>
<feature type="domain" description="RNA polymerase sigma factor 70 region 4 type 2" evidence="6">
    <location>
        <begin position="120"/>
        <end position="169"/>
    </location>
</feature>
<keyword evidence="2" id="KW-0805">Transcription regulation</keyword>
<evidence type="ECO:0000256" key="2">
    <source>
        <dbReference type="ARBA" id="ARBA00023015"/>
    </source>
</evidence>
<dbReference type="InterPro" id="IPR013325">
    <property type="entry name" value="RNA_pol_sigma_r2"/>
</dbReference>
<proteinExistence type="inferred from homology"/>
<dbReference type="Pfam" id="PF04542">
    <property type="entry name" value="Sigma70_r2"/>
    <property type="match status" value="1"/>
</dbReference>
<dbReference type="Proteomes" id="UP000598271">
    <property type="component" value="Unassembled WGS sequence"/>
</dbReference>
<dbReference type="InterPro" id="IPR039425">
    <property type="entry name" value="RNA_pol_sigma-70-like"/>
</dbReference>
<feature type="domain" description="RNA polymerase sigma-70 region 2" evidence="5">
    <location>
        <begin position="23"/>
        <end position="91"/>
    </location>
</feature>
<dbReference type="PANTHER" id="PTHR43133:SF51">
    <property type="entry name" value="RNA POLYMERASE SIGMA FACTOR"/>
    <property type="match status" value="1"/>
</dbReference>
<dbReference type="Pfam" id="PF08281">
    <property type="entry name" value="Sigma70_r4_2"/>
    <property type="match status" value="1"/>
</dbReference>
<dbReference type="InterPro" id="IPR007627">
    <property type="entry name" value="RNA_pol_sigma70_r2"/>
</dbReference>
<dbReference type="InterPro" id="IPR013324">
    <property type="entry name" value="RNA_pol_sigma_r3/r4-like"/>
</dbReference>
<comment type="similarity">
    <text evidence="1">Belongs to the sigma-70 factor family. ECF subfamily.</text>
</comment>
<dbReference type="GO" id="GO:0000428">
    <property type="term" value="C:DNA-directed RNA polymerase complex"/>
    <property type="evidence" value="ECO:0007669"/>
    <property type="project" value="UniProtKB-KW"/>
</dbReference>
<dbReference type="AlphaFoldDB" id="A0A8J3D6K8"/>
<gene>
    <name evidence="7" type="ORF">GCM10007390_11510</name>
</gene>